<evidence type="ECO:0000313" key="3">
    <source>
        <dbReference type="EMBL" id="WZB89168.1"/>
    </source>
</evidence>
<dbReference type="InterPro" id="IPR050452">
    <property type="entry name" value="Metacaspase"/>
</dbReference>
<feature type="domain" description="Peptidase C14 caspase" evidence="2">
    <location>
        <begin position="5"/>
        <end position="199"/>
    </location>
</feature>
<sequence length="621" mass="68372">MTNYWAIAIGINQYELFQPLSCAQNDAEAIKDFLVTAEGFLPKNSLLMTNTSPPVGEKSSYPTKDNILLFLEDLAQSWQPQDYLWFFFSGYGVNDNDKDYLMPADGNPDQVLETGIEVRKIMESLAAAKLNVLLIFDINRAFGTQADAPVGQDIINAAKELNIPVMLSCQPEQFSHESTELNHGFFTAALMAALRSCPGGNLKDLESYVSSLTPQLCQHHWRPIQNPATVIPENSPGMLPVSGLNENSEPTENIFPEESFAVLRSTAPQPQESQPSTYKAWWAENQTANKSSETTISNNSQPDGKSILATSPELKTGSRFIPAAAKNYAKPAPSVSTPIWQQFIIWGGGSMVIVGLMTTFLLRNQASFRFNKISTSLNNNSNNNNTTTRSSEFADSLPPIPNNIPTTSPSNLPRVSNSDPQKRNQAISELGKMSLSSTQPSDLSQAITIAQKILPGEPLYQQAQENIQVWSQMILDLAQEQAQQRNYTDAIATAALIPQNSVLYPQTQATIKKWRLEAKQYNSNQTILDAAQGLIQPGQASTYNRAIAVAKKVPPEQPGFNLAQQSMNRWSEEILDLAKARAAQGDFTTAIETASLIPESTVAYEDAQDAIQKWRGKFTVK</sequence>
<dbReference type="PANTHER" id="PTHR48104">
    <property type="entry name" value="METACASPASE-4"/>
    <property type="match status" value="1"/>
</dbReference>
<dbReference type="Gene3D" id="3.40.50.1460">
    <property type="match status" value="1"/>
</dbReference>
<evidence type="ECO:0000259" key="2">
    <source>
        <dbReference type="Pfam" id="PF00656"/>
    </source>
</evidence>
<dbReference type="EMBL" id="CP150886">
    <property type="protein sequence ID" value="WZB89168.1"/>
    <property type="molecule type" value="Genomic_DNA"/>
</dbReference>
<organism evidence="3 4">
    <name type="scientific">Okeanomitos corallinicola TIOX110</name>
    <dbReference type="NCBI Taxonomy" id="3133117"/>
    <lineage>
        <taxon>Bacteria</taxon>
        <taxon>Bacillati</taxon>
        <taxon>Cyanobacteriota</taxon>
        <taxon>Cyanophyceae</taxon>
        <taxon>Nostocales</taxon>
        <taxon>Aphanizomenonaceae</taxon>
        <taxon>Okeanomitos</taxon>
    </lineage>
</organism>
<gene>
    <name evidence="3" type="ORF">WJM97_05670</name>
</gene>
<evidence type="ECO:0000256" key="1">
    <source>
        <dbReference type="SAM" id="MobiDB-lite"/>
    </source>
</evidence>
<dbReference type="PANTHER" id="PTHR48104:SF30">
    <property type="entry name" value="METACASPASE-1"/>
    <property type="match status" value="1"/>
</dbReference>
<name>A0ABZ2UY71_9CYAN</name>
<feature type="region of interest" description="Disordered" evidence="1">
    <location>
        <begin position="376"/>
        <end position="423"/>
    </location>
</feature>
<feature type="compositionally biased region" description="Polar residues" evidence="1">
    <location>
        <begin position="289"/>
        <end position="303"/>
    </location>
</feature>
<feature type="region of interest" description="Disordered" evidence="1">
    <location>
        <begin position="289"/>
        <end position="309"/>
    </location>
</feature>
<accession>A0ABZ2UY71</accession>
<dbReference type="SUPFAM" id="SSF52129">
    <property type="entry name" value="Caspase-like"/>
    <property type="match status" value="1"/>
</dbReference>
<feature type="compositionally biased region" description="Low complexity" evidence="1">
    <location>
        <begin position="376"/>
        <end position="391"/>
    </location>
</feature>
<keyword evidence="4" id="KW-1185">Reference proteome</keyword>
<dbReference type="Proteomes" id="UP001483337">
    <property type="component" value="Chromosome"/>
</dbReference>
<feature type="compositionally biased region" description="Low complexity" evidence="1">
    <location>
        <begin position="403"/>
        <end position="413"/>
    </location>
</feature>
<feature type="compositionally biased region" description="Polar residues" evidence="1">
    <location>
        <begin position="414"/>
        <end position="423"/>
    </location>
</feature>
<dbReference type="InterPro" id="IPR011600">
    <property type="entry name" value="Pept_C14_caspase"/>
</dbReference>
<dbReference type="InterPro" id="IPR029030">
    <property type="entry name" value="Caspase-like_dom_sf"/>
</dbReference>
<reference evidence="3 4" key="1">
    <citation type="submission" date="2024-04" db="EMBL/GenBank/DDBJ databases">
        <title>Okeanomitos corallinicola gen. &amp; sp. nov. (Nostocales, Cyanobacteria), a new toxic marine heterocyst-forming cyanobacterium from a coral reef.</title>
        <authorList>
            <person name="Li H."/>
            <person name="Li R."/>
            <person name="Kang J."/>
            <person name="Hii K.S."/>
            <person name="Mohamed H.F."/>
            <person name="Xu X."/>
            <person name="Luo Z."/>
        </authorList>
    </citation>
    <scope>NUCLEOTIDE SEQUENCE [LARGE SCALE GENOMIC DNA]</scope>
    <source>
        <strain evidence="3 4">TIOX110</strain>
    </source>
</reference>
<dbReference type="Pfam" id="PF00656">
    <property type="entry name" value="Peptidase_C14"/>
    <property type="match status" value="1"/>
</dbReference>
<evidence type="ECO:0000313" key="4">
    <source>
        <dbReference type="Proteomes" id="UP001483337"/>
    </source>
</evidence>
<dbReference type="RefSeq" id="WP_353932072.1">
    <property type="nucleotide sequence ID" value="NZ_CP150886.1"/>
</dbReference>
<protein>
    <submittedName>
        <fullName evidence="3">Caspase family protein</fullName>
    </submittedName>
</protein>
<proteinExistence type="predicted"/>